<dbReference type="EMBL" id="JASNQZ010000008">
    <property type="protein sequence ID" value="KAL0953937.1"/>
    <property type="molecule type" value="Genomic_DNA"/>
</dbReference>
<dbReference type="Proteomes" id="UP001556367">
    <property type="component" value="Unassembled WGS sequence"/>
</dbReference>
<reference evidence="10" key="1">
    <citation type="submission" date="2024-06" db="EMBL/GenBank/DDBJ databases">
        <title>Multi-omics analyses provide insights into the biosynthesis of the anticancer antibiotic pleurotin in Hohenbuehelia grisea.</title>
        <authorList>
            <person name="Weaver J.A."/>
            <person name="Alberti F."/>
        </authorList>
    </citation>
    <scope>NUCLEOTIDE SEQUENCE [LARGE SCALE GENOMIC DNA]</scope>
    <source>
        <strain evidence="10">T-177</strain>
    </source>
</reference>
<feature type="transmembrane region" description="Helical" evidence="7">
    <location>
        <begin position="55"/>
        <end position="76"/>
    </location>
</feature>
<evidence type="ECO:0000256" key="6">
    <source>
        <dbReference type="ARBA" id="ARBA00023136"/>
    </source>
</evidence>
<feature type="transmembrane region" description="Helical" evidence="7">
    <location>
        <begin position="491"/>
        <end position="508"/>
    </location>
</feature>
<dbReference type="PROSITE" id="PS00218">
    <property type="entry name" value="AMINO_ACID_PERMEASE_1"/>
    <property type="match status" value="1"/>
</dbReference>
<organism evidence="9 10">
    <name type="scientific">Hohenbuehelia grisea</name>
    <dbReference type="NCBI Taxonomy" id="104357"/>
    <lineage>
        <taxon>Eukaryota</taxon>
        <taxon>Fungi</taxon>
        <taxon>Dikarya</taxon>
        <taxon>Basidiomycota</taxon>
        <taxon>Agaricomycotina</taxon>
        <taxon>Agaricomycetes</taxon>
        <taxon>Agaricomycetidae</taxon>
        <taxon>Agaricales</taxon>
        <taxon>Pleurotineae</taxon>
        <taxon>Pleurotaceae</taxon>
        <taxon>Hohenbuehelia</taxon>
    </lineage>
</organism>
<evidence type="ECO:0000256" key="5">
    <source>
        <dbReference type="ARBA" id="ARBA00022989"/>
    </source>
</evidence>
<evidence type="ECO:0000259" key="8">
    <source>
        <dbReference type="Pfam" id="PF00324"/>
    </source>
</evidence>
<comment type="subcellular location">
    <subcellularLocation>
        <location evidence="1">Membrane</location>
        <topology evidence="1">Multi-pass membrane protein</topology>
    </subcellularLocation>
</comment>
<evidence type="ECO:0000256" key="3">
    <source>
        <dbReference type="ARBA" id="ARBA00022692"/>
    </source>
</evidence>
<comment type="caution">
    <text evidence="9">The sequence shown here is derived from an EMBL/GenBank/DDBJ whole genome shotgun (WGS) entry which is preliminary data.</text>
</comment>
<evidence type="ECO:0000256" key="1">
    <source>
        <dbReference type="ARBA" id="ARBA00004141"/>
    </source>
</evidence>
<feature type="transmembrane region" description="Helical" evidence="7">
    <location>
        <begin position="82"/>
        <end position="102"/>
    </location>
</feature>
<feature type="transmembrane region" description="Helical" evidence="7">
    <location>
        <begin position="288"/>
        <end position="310"/>
    </location>
</feature>
<evidence type="ECO:0000256" key="7">
    <source>
        <dbReference type="SAM" id="Phobius"/>
    </source>
</evidence>
<keyword evidence="3 7" id="KW-0812">Transmembrane</keyword>
<keyword evidence="4" id="KW-0029">Amino-acid transport</keyword>
<dbReference type="InterPro" id="IPR004840">
    <property type="entry name" value="Amino_acid_permease_CS"/>
</dbReference>
<feature type="transmembrane region" description="Helical" evidence="7">
    <location>
        <begin position="415"/>
        <end position="438"/>
    </location>
</feature>
<accession>A0ABR3JE74</accession>
<dbReference type="PANTHER" id="PTHR43341">
    <property type="entry name" value="AMINO ACID PERMEASE"/>
    <property type="match status" value="1"/>
</dbReference>
<evidence type="ECO:0000256" key="4">
    <source>
        <dbReference type="ARBA" id="ARBA00022970"/>
    </source>
</evidence>
<feature type="transmembrane region" description="Helical" evidence="7">
    <location>
        <begin position="386"/>
        <end position="403"/>
    </location>
</feature>
<feature type="transmembrane region" description="Helical" evidence="7">
    <location>
        <begin position="341"/>
        <end position="366"/>
    </location>
</feature>
<dbReference type="PANTHER" id="PTHR43341:SF4">
    <property type="entry name" value="ARGININE PERMEASE CAN1-RELATED"/>
    <property type="match status" value="1"/>
</dbReference>
<gene>
    <name evidence="9" type="ORF">HGRIS_005101</name>
</gene>
<dbReference type="Gene3D" id="1.20.1740.10">
    <property type="entry name" value="Amino acid/polyamine transporter I"/>
    <property type="match status" value="1"/>
</dbReference>
<dbReference type="Pfam" id="PF00324">
    <property type="entry name" value="AA_permease"/>
    <property type="match status" value="1"/>
</dbReference>
<dbReference type="InterPro" id="IPR050524">
    <property type="entry name" value="APC_YAT"/>
</dbReference>
<feature type="transmembrane region" description="Helical" evidence="7">
    <location>
        <begin position="191"/>
        <end position="211"/>
    </location>
</feature>
<keyword evidence="6 7" id="KW-0472">Membrane</keyword>
<keyword evidence="10" id="KW-1185">Reference proteome</keyword>
<sequence>MAEPKHTSGDIEKTAASDDGYAVASDHSRFDVEDKYHFDVSELDRVQRKLKQRHVQMIAIAGTIGTGLFLGSGGALRGAGPLGALIAYALVGTVAYSSLCSIGEMTTHAPISGTFPHYASRWVDPAFGFAVGWNYFYSNAISVPVEITAATILLTFWDADHGHMAGYTAVICVLMCAINIFGVKYFGESEFIFSLIKISLITGLILCGLVIDLGGGPNHERLGFRYWRNPGAIAPAGLVSNINTDRFLAILSVIVQAAFSFQGMELVAIAASETENPRRNIAKAIHRVFYRILIFYILGILIIGMCIPYNEPLLLSDSDNASASPFVIAINRAGIKVLPHIVNAGVFTSAFSAGNSFLFCSSRILYGLALRGQAPKIFTYCTKNGLPLVAVLTASAFGLLSFMNVSSGAAQAFDWFVNLSTTAGFFSWWAINITYIRFRQGMLAQGRNLRENVYNNRLQPYVAYWGVFWTSIFLLINGFTVFFDFGDGRQFVSSYINIPIFVSLYVGWKVFRRTKFWKVHEMDFTTGIPTVEETESNMEPPRTLPEKIAAIVF</sequence>
<feature type="transmembrane region" description="Helical" evidence="7">
    <location>
        <begin position="164"/>
        <end position="185"/>
    </location>
</feature>
<feature type="domain" description="Amino acid permease/ SLC12A" evidence="8">
    <location>
        <begin position="54"/>
        <end position="520"/>
    </location>
</feature>
<evidence type="ECO:0000313" key="10">
    <source>
        <dbReference type="Proteomes" id="UP001556367"/>
    </source>
</evidence>
<name>A0ABR3JE74_9AGAR</name>
<evidence type="ECO:0000256" key="2">
    <source>
        <dbReference type="ARBA" id="ARBA00022448"/>
    </source>
</evidence>
<proteinExistence type="predicted"/>
<keyword evidence="2" id="KW-0813">Transport</keyword>
<protein>
    <recommendedName>
        <fullName evidence="8">Amino acid permease/ SLC12A domain-containing protein</fullName>
    </recommendedName>
</protein>
<keyword evidence="5 7" id="KW-1133">Transmembrane helix</keyword>
<dbReference type="PIRSF" id="PIRSF006060">
    <property type="entry name" value="AA_transporter"/>
    <property type="match status" value="1"/>
</dbReference>
<feature type="transmembrane region" description="Helical" evidence="7">
    <location>
        <begin position="458"/>
        <end position="479"/>
    </location>
</feature>
<dbReference type="InterPro" id="IPR004841">
    <property type="entry name" value="AA-permease/SLC12A_dom"/>
</dbReference>
<evidence type="ECO:0000313" key="9">
    <source>
        <dbReference type="EMBL" id="KAL0953937.1"/>
    </source>
</evidence>